<dbReference type="SUPFAM" id="SSF56112">
    <property type="entry name" value="Protein kinase-like (PK-like)"/>
    <property type="match status" value="1"/>
</dbReference>
<feature type="domain" description="CHK kinase-like" evidence="2">
    <location>
        <begin position="196"/>
        <end position="377"/>
    </location>
</feature>
<dbReference type="InterPro" id="IPR011009">
    <property type="entry name" value="Kinase-like_dom_sf"/>
</dbReference>
<evidence type="ECO:0000313" key="4">
    <source>
        <dbReference type="WBParaSite" id="PSAMB.scaffold36size104415.g929.t1"/>
    </source>
</evidence>
<proteinExistence type="predicted"/>
<feature type="compositionally biased region" description="Polar residues" evidence="1">
    <location>
        <begin position="1"/>
        <end position="12"/>
    </location>
</feature>
<dbReference type="PANTHER" id="PTHR23020">
    <property type="entry name" value="UNCHARACTERIZED NUCLEAR HORMONE RECEPTOR-RELATED"/>
    <property type="match status" value="1"/>
</dbReference>
<evidence type="ECO:0000313" key="3">
    <source>
        <dbReference type="Proteomes" id="UP000887566"/>
    </source>
</evidence>
<dbReference type="WBParaSite" id="PSAMB.scaffold36size104415.g929.t1">
    <property type="protein sequence ID" value="PSAMB.scaffold36size104415.g929.t1"/>
    <property type="gene ID" value="PSAMB.scaffold36size104415.g929"/>
</dbReference>
<dbReference type="InterPro" id="IPR015897">
    <property type="entry name" value="CHK_kinase-like"/>
</dbReference>
<reference evidence="4" key="1">
    <citation type="submission" date="2022-11" db="UniProtKB">
        <authorList>
            <consortium name="WormBaseParasite"/>
        </authorList>
    </citation>
    <scope>IDENTIFICATION</scope>
</reference>
<dbReference type="AlphaFoldDB" id="A0A914WAN8"/>
<name>A0A914WAN8_9BILA</name>
<sequence length="487" mass="54145">MGCGSSKPSADSPSLIAKQKRSTVSVGDHVQTVNGNGIYHGLSDDSIACDNEVRRAMDGSNRLCDTDITLEWLVQTLEVALNETASTPSYIAERIGKGYGFMSDVLRVTFSWESETFPSTVVLKITSIAKAVERAAELAGVEELSEDDRISTERLIAANHRRECVTYEWLAKQDINIPIPLIYFTRPHTENEVGVVVMEDFHDRGDHPDYVQGLTLKQLERILTALAAVHAKSLQNDDWQSLLATMTKARFETAAERFDQTKEYLNAQLPDGFKGINRAKRFFATDFLYDTVIESCSQLELPLVLVHGEIWAGNFIFDEKDQNTLLAVIDWQDAHPGCIAEDITELLVMNATAEMRRTNAEALLDFYHAKLEEYYGEGCPISVWKVKQAYQKLLPVAMVSFLLLLPTVSVNEALVGAPKDRSVKQKMLFDRGQAILEDTLSTLPPDDPIPASESTFVPAQTFEQPVTLTTPSADDEGKSIVLAKSDF</sequence>
<dbReference type="InterPro" id="IPR052961">
    <property type="entry name" value="Oxido-Kinase-like_Enzymes"/>
</dbReference>
<dbReference type="SMART" id="SM00587">
    <property type="entry name" value="CHK"/>
    <property type="match status" value="1"/>
</dbReference>
<keyword evidence="3" id="KW-1185">Reference proteome</keyword>
<dbReference type="Pfam" id="PF07914">
    <property type="entry name" value="DUF1679"/>
    <property type="match status" value="1"/>
</dbReference>
<protein>
    <submittedName>
        <fullName evidence="4">CHK kinase-like domain-containing protein</fullName>
    </submittedName>
</protein>
<dbReference type="InterPro" id="IPR012877">
    <property type="entry name" value="Dhs-27"/>
</dbReference>
<dbReference type="Gene3D" id="3.90.1200.10">
    <property type="match status" value="1"/>
</dbReference>
<feature type="region of interest" description="Disordered" evidence="1">
    <location>
        <begin position="1"/>
        <end position="23"/>
    </location>
</feature>
<dbReference type="PANTHER" id="PTHR23020:SF41">
    <property type="entry name" value="AMINOGLYCOSIDE PHOSPHOTRANSFERASE DOMAIN-CONTAINING PROTEIN"/>
    <property type="match status" value="1"/>
</dbReference>
<evidence type="ECO:0000256" key="1">
    <source>
        <dbReference type="SAM" id="MobiDB-lite"/>
    </source>
</evidence>
<evidence type="ECO:0000259" key="2">
    <source>
        <dbReference type="SMART" id="SM00587"/>
    </source>
</evidence>
<accession>A0A914WAN8</accession>
<organism evidence="3 4">
    <name type="scientific">Plectus sambesii</name>
    <dbReference type="NCBI Taxonomy" id="2011161"/>
    <lineage>
        <taxon>Eukaryota</taxon>
        <taxon>Metazoa</taxon>
        <taxon>Ecdysozoa</taxon>
        <taxon>Nematoda</taxon>
        <taxon>Chromadorea</taxon>
        <taxon>Plectida</taxon>
        <taxon>Plectina</taxon>
        <taxon>Plectoidea</taxon>
        <taxon>Plectidae</taxon>
        <taxon>Plectus</taxon>
    </lineage>
</organism>
<dbReference type="Proteomes" id="UP000887566">
    <property type="component" value="Unplaced"/>
</dbReference>